<dbReference type="AlphaFoldDB" id="A0AA36N941"/>
<keyword evidence="1" id="KW-0732">Signal</keyword>
<dbReference type="SUPFAM" id="SSF50998">
    <property type="entry name" value="Quinoprotein alcohol dehydrogenase-like"/>
    <property type="match status" value="1"/>
</dbReference>
<reference evidence="3" key="1">
    <citation type="submission" date="2023-08" db="EMBL/GenBank/DDBJ databases">
        <authorList>
            <person name="Chen Y."/>
            <person name="Shah S."/>
            <person name="Dougan E. K."/>
            <person name="Thang M."/>
            <person name="Chan C."/>
        </authorList>
    </citation>
    <scope>NUCLEOTIDE SEQUENCE</scope>
</reference>
<proteinExistence type="predicted"/>
<dbReference type="Proteomes" id="UP001178507">
    <property type="component" value="Unassembled WGS sequence"/>
</dbReference>
<dbReference type="InterPro" id="IPR011047">
    <property type="entry name" value="Quinoprotein_ADH-like_sf"/>
</dbReference>
<dbReference type="Pfam" id="PF13360">
    <property type="entry name" value="PQQ_2"/>
    <property type="match status" value="1"/>
</dbReference>
<organism evidence="3 4">
    <name type="scientific">Effrenium voratum</name>
    <dbReference type="NCBI Taxonomy" id="2562239"/>
    <lineage>
        <taxon>Eukaryota</taxon>
        <taxon>Sar</taxon>
        <taxon>Alveolata</taxon>
        <taxon>Dinophyceae</taxon>
        <taxon>Suessiales</taxon>
        <taxon>Symbiodiniaceae</taxon>
        <taxon>Effrenium</taxon>
    </lineage>
</organism>
<keyword evidence="4" id="KW-1185">Reference proteome</keyword>
<evidence type="ECO:0000259" key="2">
    <source>
        <dbReference type="Pfam" id="PF13360"/>
    </source>
</evidence>
<dbReference type="PANTHER" id="PTHR34512:SF30">
    <property type="entry name" value="OUTER MEMBRANE PROTEIN ASSEMBLY FACTOR BAMB"/>
    <property type="match status" value="1"/>
</dbReference>
<feature type="signal peptide" evidence="1">
    <location>
        <begin position="1"/>
        <end position="15"/>
    </location>
</feature>
<dbReference type="InterPro" id="IPR018391">
    <property type="entry name" value="PQQ_b-propeller_rpt"/>
</dbReference>
<gene>
    <name evidence="3" type="ORF">EVOR1521_LOCUS22420</name>
</gene>
<dbReference type="EMBL" id="CAUJNA010003308">
    <property type="protein sequence ID" value="CAJ1398692.1"/>
    <property type="molecule type" value="Genomic_DNA"/>
</dbReference>
<protein>
    <recommendedName>
        <fullName evidence="2">Pyrrolo-quinoline quinone repeat domain-containing protein</fullName>
    </recommendedName>
</protein>
<evidence type="ECO:0000313" key="4">
    <source>
        <dbReference type="Proteomes" id="UP001178507"/>
    </source>
</evidence>
<comment type="caution">
    <text evidence="3">The sequence shown here is derived from an EMBL/GenBank/DDBJ whole genome shotgun (WGS) entry which is preliminary data.</text>
</comment>
<name>A0AA36N941_9DINO</name>
<accession>A0AA36N941</accession>
<feature type="chain" id="PRO_5041453950" description="Pyrrolo-quinoline quinone repeat domain-containing protein" evidence="1">
    <location>
        <begin position="16"/>
        <end position="479"/>
    </location>
</feature>
<dbReference type="PANTHER" id="PTHR34512">
    <property type="entry name" value="CELL SURFACE PROTEIN"/>
    <property type="match status" value="1"/>
</dbReference>
<evidence type="ECO:0000256" key="1">
    <source>
        <dbReference type="SAM" id="SignalP"/>
    </source>
</evidence>
<evidence type="ECO:0000313" key="3">
    <source>
        <dbReference type="EMBL" id="CAJ1398692.1"/>
    </source>
</evidence>
<dbReference type="InterPro" id="IPR002372">
    <property type="entry name" value="PQQ_rpt_dom"/>
</dbReference>
<dbReference type="Gene3D" id="2.130.10.10">
    <property type="entry name" value="YVTN repeat-like/Quinoprotein amine dehydrogenase"/>
    <property type="match status" value="2"/>
</dbReference>
<sequence length="479" mass="51449">MNLLRCMLALVPATAYLCNDGTCHTELSASFLQVEKQRRKAVSEHPWPHARGKAPHQFGNTQEVWTDHKLSWSYHHPDGRFHNIMAGGPVIDVDKNLYLMSGKGLIALSPSGDVRWTYETPGPCNNEVTLHGDLVLGTTKEGNAFAVDRHTGKTQWVTKLAKDAGGDCGYPAAFKDVFVVGAQQAKENLTGGNWLVMGLKTDSGEKLWEYEADKPVWNLTPLFPGDDTVAFMDFSGGIYRLGLKNGTEIWRTPARESHDSFSDGGAGLGPNDFMYSCSNFRDSTGQEGQQGVARGYKLSDGSLQWERILSSPCNSYPAVGHVKGSDALAVVVTPGSFMGQGRPGLHGSVLALDAATGKDIWEFHAKPFSGLGFQAAGDFEGALTRHAAGVQEMCIPAHWSAPIIDGQGTVLVGRSDGKLYQVFGPEAQFGGSKDHATKVNSGVVAKLLDVKSASLHGALAAAPGMFAMSTCDTLFVFQK</sequence>
<dbReference type="InterPro" id="IPR015943">
    <property type="entry name" value="WD40/YVTN_repeat-like_dom_sf"/>
</dbReference>
<dbReference type="SMART" id="SM00564">
    <property type="entry name" value="PQQ"/>
    <property type="match status" value="5"/>
</dbReference>
<feature type="domain" description="Pyrrolo-quinoline quinone repeat" evidence="2">
    <location>
        <begin position="130"/>
        <end position="361"/>
    </location>
</feature>